<dbReference type="RefSeq" id="WP_175186917.1">
    <property type="nucleotide sequence ID" value="NZ_JABVZQ010000002.1"/>
</dbReference>
<dbReference type="InterPro" id="IPR002549">
    <property type="entry name" value="AI-2E-like"/>
</dbReference>
<keyword evidence="8" id="KW-1185">Reference proteome</keyword>
<feature type="transmembrane region" description="Helical" evidence="6">
    <location>
        <begin position="307"/>
        <end position="337"/>
    </location>
</feature>
<name>A0ABR9XNZ9_9CHLB</name>
<proteinExistence type="inferred from homology"/>
<evidence type="ECO:0000256" key="2">
    <source>
        <dbReference type="ARBA" id="ARBA00009773"/>
    </source>
</evidence>
<dbReference type="Pfam" id="PF01594">
    <property type="entry name" value="AI-2E_transport"/>
    <property type="match status" value="1"/>
</dbReference>
<dbReference type="Proteomes" id="UP000619838">
    <property type="component" value="Unassembled WGS sequence"/>
</dbReference>
<evidence type="ECO:0000256" key="1">
    <source>
        <dbReference type="ARBA" id="ARBA00004141"/>
    </source>
</evidence>
<evidence type="ECO:0000256" key="4">
    <source>
        <dbReference type="ARBA" id="ARBA00022989"/>
    </source>
</evidence>
<feature type="transmembrane region" description="Helical" evidence="6">
    <location>
        <begin position="32"/>
        <end position="50"/>
    </location>
</feature>
<evidence type="ECO:0000256" key="5">
    <source>
        <dbReference type="ARBA" id="ARBA00023136"/>
    </source>
</evidence>
<gene>
    <name evidence="7" type="ORF">INT08_00845</name>
</gene>
<feature type="transmembrane region" description="Helical" evidence="6">
    <location>
        <begin position="270"/>
        <end position="287"/>
    </location>
</feature>
<dbReference type="EMBL" id="JADGII010000001">
    <property type="protein sequence ID" value="MBF0635729.1"/>
    <property type="molecule type" value="Genomic_DNA"/>
</dbReference>
<feature type="transmembrane region" description="Helical" evidence="6">
    <location>
        <begin position="207"/>
        <end position="230"/>
    </location>
</feature>
<dbReference type="PANTHER" id="PTHR21716">
    <property type="entry name" value="TRANSMEMBRANE PROTEIN"/>
    <property type="match status" value="1"/>
</dbReference>
<organism evidence="7 8">
    <name type="scientific">Prosthecochloris ethylica</name>
    <dbReference type="NCBI Taxonomy" id="2743976"/>
    <lineage>
        <taxon>Bacteria</taxon>
        <taxon>Pseudomonadati</taxon>
        <taxon>Chlorobiota</taxon>
        <taxon>Chlorobiia</taxon>
        <taxon>Chlorobiales</taxon>
        <taxon>Chlorobiaceae</taxon>
        <taxon>Prosthecochloris</taxon>
    </lineage>
</organism>
<keyword evidence="3 6" id="KW-0812">Transmembrane</keyword>
<feature type="transmembrane region" description="Helical" evidence="6">
    <location>
        <begin position="62"/>
        <end position="89"/>
    </location>
</feature>
<evidence type="ECO:0000313" key="7">
    <source>
        <dbReference type="EMBL" id="MBF0635729.1"/>
    </source>
</evidence>
<feature type="transmembrane region" description="Helical" evidence="6">
    <location>
        <begin position="148"/>
        <end position="173"/>
    </location>
</feature>
<accession>A0ABR9XNZ9</accession>
<comment type="subcellular location">
    <subcellularLocation>
        <location evidence="1">Membrane</location>
        <topology evidence="1">Multi-pass membrane protein</topology>
    </subcellularLocation>
</comment>
<evidence type="ECO:0000256" key="3">
    <source>
        <dbReference type="ARBA" id="ARBA00022692"/>
    </source>
</evidence>
<feature type="transmembrane region" description="Helical" evidence="6">
    <location>
        <begin position="236"/>
        <end position="258"/>
    </location>
</feature>
<evidence type="ECO:0000313" key="8">
    <source>
        <dbReference type="Proteomes" id="UP000619838"/>
    </source>
</evidence>
<keyword evidence="4 6" id="KW-1133">Transmembrane helix</keyword>
<protein>
    <submittedName>
        <fullName evidence="7">AI-2E family transporter</fullName>
    </submittedName>
</protein>
<evidence type="ECO:0000256" key="6">
    <source>
        <dbReference type="SAM" id="Phobius"/>
    </source>
</evidence>
<comment type="caution">
    <text evidence="7">The sequence shown here is derived from an EMBL/GenBank/DDBJ whole genome shotgun (WGS) entry which is preliminary data.</text>
</comment>
<keyword evidence="5 6" id="KW-0472">Membrane</keyword>
<dbReference type="PANTHER" id="PTHR21716:SF4">
    <property type="entry name" value="TRANSMEMBRANE PROTEIN 245"/>
    <property type="match status" value="1"/>
</dbReference>
<reference evidence="7 8" key="1">
    <citation type="journal article" date="2020" name="Microorganisms">
        <title>Simultaneous Genome Sequencing of Prosthecochloris ethylica and Desulfuromonas acetoxidans within a Syntrophic Mixture Reveals Unique Pili and Protein Interactions.</title>
        <authorList>
            <person name="Kyndt J.A."/>
            <person name="Van Beeumen J.J."/>
            <person name="Meyer T.E."/>
        </authorList>
    </citation>
    <scope>NUCLEOTIDE SEQUENCE [LARGE SCALE GENOMIC DNA]</scope>
    <source>
        <strain evidence="7 8">N3</strain>
    </source>
</reference>
<sequence length="355" mass="39352">MNRAELNNLVLLVVVVIISVLFVSMISNFLMVILLAGIFSGLAMPVYRFFERLVKGNKSLSSVLTLGTVSLIGIFPLLALLGIVAAQAIRISRLAGPWIEKRLEEPAMFSQMFSSLPFYDVINSYRDLILQKAGELVSKMSTFLFENISSFTLSTVQTLFLFFVFIYTMFFFLRDGHQFLERILYYLPLQEQDQSRMLDKFVSVTRATIRGTFVVGFIQGALAGIALHIAGIEGAAFWGAIMTVLSVIPVLGTVLVWGPAVIYLYTTGEYISATGLLVFCGVLVGSIDNILRPILVGRDTKMHELLIFFGTIGGIGLFGIAGFIVGPVIAALFVTVWEIYGETFQEYLNPSRQQR</sequence>
<comment type="similarity">
    <text evidence="2">Belongs to the autoinducer-2 exporter (AI-2E) (TC 2.A.86) family.</text>
</comment>